<proteinExistence type="predicted"/>
<keyword evidence="2" id="KW-1185">Reference proteome</keyword>
<dbReference type="AlphaFoldDB" id="A0AAN9P8A8"/>
<reference evidence="1 2" key="1">
    <citation type="submission" date="2024-01" db="EMBL/GenBank/DDBJ databases">
        <title>The genomes of 5 underutilized Papilionoideae crops provide insights into root nodulation and disease resistanc.</title>
        <authorList>
            <person name="Yuan L."/>
        </authorList>
    </citation>
    <scope>NUCLEOTIDE SEQUENCE [LARGE SCALE GENOMIC DNA]</scope>
    <source>
        <strain evidence="1">ZHUSHIDOU_FW_LH</strain>
        <tissue evidence="1">Leaf</tissue>
    </source>
</reference>
<sequence>MPFTSSGVFPPTTLATLYQRSGVSLSYTARALSKALLSLALHEPEVGIELDAIADLRGVAMLASFYKEKGKDQEVEQQQQYGRISIFLQ</sequence>
<comment type="caution">
    <text evidence="1">The sequence shown here is derived from an EMBL/GenBank/DDBJ whole genome shotgun (WGS) entry which is preliminary data.</text>
</comment>
<dbReference type="EMBL" id="JAYWIO010000001">
    <property type="protein sequence ID" value="KAK7288501.1"/>
    <property type="molecule type" value="Genomic_DNA"/>
</dbReference>
<accession>A0AAN9P8A8</accession>
<evidence type="ECO:0000313" key="2">
    <source>
        <dbReference type="Proteomes" id="UP001372338"/>
    </source>
</evidence>
<protein>
    <submittedName>
        <fullName evidence="1">Uncharacterized protein</fullName>
    </submittedName>
</protein>
<name>A0AAN9P8A8_CROPI</name>
<organism evidence="1 2">
    <name type="scientific">Crotalaria pallida</name>
    <name type="common">Smooth rattlebox</name>
    <name type="synonym">Crotalaria striata</name>
    <dbReference type="NCBI Taxonomy" id="3830"/>
    <lineage>
        <taxon>Eukaryota</taxon>
        <taxon>Viridiplantae</taxon>
        <taxon>Streptophyta</taxon>
        <taxon>Embryophyta</taxon>
        <taxon>Tracheophyta</taxon>
        <taxon>Spermatophyta</taxon>
        <taxon>Magnoliopsida</taxon>
        <taxon>eudicotyledons</taxon>
        <taxon>Gunneridae</taxon>
        <taxon>Pentapetalae</taxon>
        <taxon>rosids</taxon>
        <taxon>fabids</taxon>
        <taxon>Fabales</taxon>
        <taxon>Fabaceae</taxon>
        <taxon>Papilionoideae</taxon>
        <taxon>50 kb inversion clade</taxon>
        <taxon>genistoids sensu lato</taxon>
        <taxon>core genistoids</taxon>
        <taxon>Crotalarieae</taxon>
        <taxon>Crotalaria</taxon>
    </lineage>
</organism>
<evidence type="ECO:0000313" key="1">
    <source>
        <dbReference type="EMBL" id="KAK7288501.1"/>
    </source>
</evidence>
<dbReference type="Proteomes" id="UP001372338">
    <property type="component" value="Unassembled WGS sequence"/>
</dbReference>
<gene>
    <name evidence="1" type="ORF">RIF29_01961</name>
</gene>